<accession>A0A7Y7IJR3</accession>
<dbReference type="EMBL" id="JAAMFM010000038">
    <property type="protein sequence ID" value="NVM96695.1"/>
    <property type="molecule type" value="Genomic_DNA"/>
</dbReference>
<keyword evidence="2" id="KW-1185">Reference proteome</keyword>
<evidence type="ECO:0000313" key="2">
    <source>
        <dbReference type="Proteomes" id="UP000543556"/>
    </source>
</evidence>
<organism evidence="1 2">
    <name type="scientific">Arthrobacter wenxiniae</name>
    <dbReference type="NCBI Taxonomy" id="2713570"/>
    <lineage>
        <taxon>Bacteria</taxon>
        <taxon>Bacillati</taxon>
        <taxon>Actinomycetota</taxon>
        <taxon>Actinomycetes</taxon>
        <taxon>Micrococcales</taxon>
        <taxon>Micrococcaceae</taxon>
        <taxon>Arthrobacter</taxon>
    </lineage>
</organism>
<dbReference type="AlphaFoldDB" id="A0A7Y7IJR3"/>
<dbReference type="RefSeq" id="WP_176636412.1">
    <property type="nucleotide sequence ID" value="NZ_JAAMFM010000038.1"/>
</dbReference>
<gene>
    <name evidence="1" type="ORF">G6034_17645</name>
</gene>
<name>A0A7Y7IJR3_9MICC</name>
<dbReference type="Proteomes" id="UP000543556">
    <property type="component" value="Unassembled WGS sequence"/>
</dbReference>
<proteinExistence type="predicted"/>
<evidence type="ECO:0000313" key="1">
    <source>
        <dbReference type="EMBL" id="NVM96695.1"/>
    </source>
</evidence>
<comment type="caution">
    <text evidence="1">The sequence shown here is derived from an EMBL/GenBank/DDBJ whole genome shotgun (WGS) entry which is preliminary data.</text>
</comment>
<protein>
    <submittedName>
        <fullName evidence="1">Uncharacterized protein</fullName>
    </submittedName>
</protein>
<reference evidence="1 2" key="1">
    <citation type="submission" date="2020-02" db="EMBL/GenBank/DDBJ databases">
        <title>Genome sequence of strain AETb3-4.</title>
        <authorList>
            <person name="Gao J."/>
            <person name="Zhang X."/>
        </authorList>
    </citation>
    <scope>NUCLEOTIDE SEQUENCE [LARGE SCALE GENOMIC DNA]</scope>
    <source>
        <strain evidence="1 2">AETb3-4</strain>
    </source>
</reference>
<sequence length="60" mass="6861">MAKNKLDGVTFNKLMDEFGEAAAVETLNDVNAGRIRAETVEKYLYTDETKEDYAERLRSE</sequence>